<keyword evidence="3" id="KW-1185">Reference proteome</keyword>
<feature type="signal peptide" evidence="1">
    <location>
        <begin position="1"/>
        <end position="32"/>
    </location>
</feature>
<evidence type="ECO:0000313" key="2">
    <source>
        <dbReference type="EMBL" id="KAF4752952.1"/>
    </source>
</evidence>
<evidence type="ECO:0000313" key="3">
    <source>
        <dbReference type="Proteomes" id="UP000553632"/>
    </source>
</evidence>
<dbReference type="EMBL" id="JABANO010005750">
    <property type="protein sequence ID" value="KAF4752952.1"/>
    <property type="molecule type" value="Genomic_DNA"/>
</dbReference>
<protein>
    <submittedName>
        <fullName evidence="2">Uncharacterized protein</fullName>
    </submittedName>
</protein>
<sequence>LHILIIIIMHTITPTSIILLVLLLLLSSPVDSSCDNLIDICSKDSRVRSANTSDPSQFCTSSCVAYHVCTSSQDYTHQEVQQYFDCPLDDLKLQMKRHLYEISYKLRMNCHHTYLDNQPVEFIGGTTLDGGLVRYLKDVCPEMDNVWPNVVASSTALPPS</sequence>
<accession>A0A7J6U763</accession>
<keyword evidence="1" id="KW-0732">Signal</keyword>
<feature type="chain" id="PRO_5029604152" evidence="1">
    <location>
        <begin position="33"/>
        <end position="160"/>
    </location>
</feature>
<reference evidence="2 3" key="1">
    <citation type="submission" date="2020-04" db="EMBL/GenBank/DDBJ databases">
        <title>Perkinsus olseni comparative genomics.</title>
        <authorList>
            <person name="Bogema D.R."/>
        </authorList>
    </citation>
    <scope>NUCLEOTIDE SEQUENCE [LARGE SCALE GENOMIC DNA]</scope>
    <source>
        <strain evidence="2 3">ATCC PRA-207</strain>
    </source>
</reference>
<feature type="non-terminal residue" evidence="2">
    <location>
        <position position="160"/>
    </location>
</feature>
<gene>
    <name evidence="2" type="ORF">FOZ63_001465</name>
</gene>
<name>A0A7J6U763_PEROL</name>
<dbReference type="Proteomes" id="UP000553632">
    <property type="component" value="Unassembled WGS sequence"/>
</dbReference>
<comment type="caution">
    <text evidence="2">The sequence shown here is derived from an EMBL/GenBank/DDBJ whole genome shotgun (WGS) entry which is preliminary data.</text>
</comment>
<evidence type="ECO:0000256" key="1">
    <source>
        <dbReference type="SAM" id="SignalP"/>
    </source>
</evidence>
<organism evidence="2 3">
    <name type="scientific">Perkinsus olseni</name>
    <name type="common">Perkinsus atlanticus</name>
    <dbReference type="NCBI Taxonomy" id="32597"/>
    <lineage>
        <taxon>Eukaryota</taxon>
        <taxon>Sar</taxon>
        <taxon>Alveolata</taxon>
        <taxon>Perkinsozoa</taxon>
        <taxon>Perkinsea</taxon>
        <taxon>Perkinsida</taxon>
        <taxon>Perkinsidae</taxon>
        <taxon>Perkinsus</taxon>
    </lineage>
</organism>
<dbReference type="AlphaFoldDB" id="A0A7J6U763"/>
<proteinExistence type="predicted"/>